<protein>
    <submittedName>
        <fullName evidence="1">Uncharacterized protein</fullName>
    </submittedName>
</protein>
<sequence length="76" mass="8543">MTCILSTNRELTLNRFFINSQTNSVNQHFSVSSENCETITLETEGALLSTPCIKWPLKKLSMLELKCSLFLSGSQN</sequence>
<dbReference type="AlphaFoldDB" id="A0A0E9XH95"/>
<reference evidence="1" key="1">
    <citation type="submission" date="2014-11" db="EMBL/GenBank/DDBJ databases">
        <authorList>
            <person name="Amaro Gonzalez C."/>
        </authorList>
    </citation>
    <scope>NUCLEOTIDE SEQUENCE</scope>
</reference>
<name>A0A0E9XH95_ANGAN</name>
<proteinExistence type="predicted"/>
<accession>A0A0E9XH95</accession>
<evidence type="ECO:0000313" key="1">
    <source>
        <dbReference type="EMBL" id="JAI01787.1"/>
    </source>
</evidence>
<organism evidence="1">
    <name type="scientific">Anguilla anguilla</name>
    <name type="common">European freshwater eel</name>
    <name type="synonym">Muraena anguilla</name>
    <dbReference type="NCBI Taxonomy" id="7936"/>
    <lineage>
        <taxon>Eukaryota</taxon>
        <taxon>Metazoa</taxon>
        <taxon>Chordata</taxon>
        <taxon>Craniata</taxon>
        <taxon>Vertebrata</taxon>
        <taxon>Euteleostomi</taxon>
        <taxon>Actinopterygii</taxon>
        <taxon>Neopterygii</taxon>
        <taxon>Teleostei</taxon>
        <taxon>Anguilliformes</taxon>
        <taxon>Anguillidae</taxon>
        <taxon>Anguilla</taxon>
    </lineage>
</organism>
<dbReference type="EMBL" id="GBXM01006791">
    <property type="protein sequence ID" value="JAI01787.1"/>
    <property type="molecule type" value="Transcribed_RNA"/>
</dbReference>
<reference evidence="1" key="2">
    <citation type="journal article" date="2015" name="Fish Shellfish Immunol.">
        <title>Early steps in the European eel (Anguilla anguilla)-Vibrio vulnificus interaction in the gills: Role of the RtxA13 toxin.</title>
        <authorList>
            <person name="Callol A."/>
            <person name="Pajuelo D."/>
            <person name="Ebbesson L."/>
            <person name="Teles M."/>
            <person name="MacKenzie S."/>
            <person name="Amaro C."/>
        </authorList>
    </citation>
    <scope>NUCLEOTIDE SEQUENCE</scope>
</reference>